<name>A0A6I2UUA9_9FIRM</name>
<gene>
    <name evidence="3" type="ORF">FYJ78_01365</name>
</gene>
<keyword evidence="2" id="KW-0472">Membrane</keyword>
<evidence type="ECO:0000256" key="2">
    <source>
        <dbReference type="SAM" id="Phobius"/>
    </source>
</evidence>
<evidence type="ECO:0000313" key="4">
    <source>
        <dbReference type="Proteomes" id="UP000430222"/>
    </source>
</evidence>
<evidence type="ECO:0000256" key="1">
    <source>
        <dbReference type="SAM" id="MobiDB-lite"/>
    </source>
</evidence>
<keyword evidence="2" id="KW-0812">Transmembrane</keyword>
<keyword evidence="2" id="KW-1133">Transmembrane helix</keyword>
<dbReference type="Proteomes" id="UP000430222">
    <property type="component" value="Unassembled WGS sequence"/>
</dbReference>
<protein>
    <submittedName>
        <fullName evidence="3">Preprotein translocase subunit SecG</fullName>
    </submittedName>
</protein>
<reference evidence="3 4" key="1">
    <citation type="submission" date="2019-08" db="EMBL/GenBank/DDBJ databases">
        <title>In-depth cultivation of the pig gut microbiome towards novel bacterial diversity and tailored functional studies.</title>
        <authorList>
            <person name="Wylensek D."/>
            <person name="Hitch T.C.A."/>
            <person name="Clavel T."/>
        </authorList>
    </citation>
    <scope>NUCLEOTIDE SEQUENCE [LARGE SCALE GENOMIC DNA]</scope>
    <source>
        <strain evidence="4">WCA-380-WT-3B3</strain>
    </source>
</reference>
<dbReference type="EMBL" id="VUNL01000001">
    <property type="protein sequence ID" value="MSV23859.1"/>
    <property type="molecule type" value="Genomic_DNA"/>
</dbReference>
<dbReference type="RefSeq" id="WP_154619593.1">
    <property type="nucleotide sequence ID" value="NZ_VUNL01000001.1"/>
</dbReference>
<keyword evidence="4" id="KW-1185">Reference proteome</keyword>
<comment type="caution">
    <text evidence="3">The sequence shown here is derived from an EMBL/GenBank/DDBJ whole genome shotgun (WGS) entry which is preliminary data.</text>
</comment>
<feature type="region of interest" description="Disordered" evidence="1">
    <location>
        <begin position="92"/>
        <end position="185"/>
    </location>
</feature>
<accession>A0A6I2UUA9</accession>
<proteinExistence type="predicted"/>
<feature type="transmembrane region" description="Helical" evidence="2">
    <location>
        <begin position="64"/>
        <end position="81"/>
    </location>
</feature>
<evidence type="ECO:0000313" key="3">
    <source>
        <dbReference type="EMBL" id="MSV23859.1"/>
    </source>
</evidence>
<dbReference type="AlphaFoldDB" id="A0A6I2UUA9"/>
<sequence length="185" mass="19959">MSDRRRTQQQHIRAARDWLGQAEHSLERENDVQGDLKVMLARAELSHVQDSPRGRRLKYWGSRIFPAAAAVLLAAGVWTVWHMPEPVRPEATVSTAPLPAKPSAAPEPIQQPAPDSVSLPSVQEKEAEPAPVFPQRSSEGAGAAAVHPRPVPADEGRTAPAGRAGTVPSAETQKLMQSAGKVLRQ</sequence>
<organism evidence="3 4">
    <name type="scientific">Selenomonas montiformis</name>
    <dbReference type="NCBI Taxonomy" id="2652285"/>
    <lineage>
        <taxon>Bacteria</taxon>
        <taxon>Bacillati</taxon>
        <taxon>Bacillota</taxon>
        <taxon>Negativicutes</taxon>
        <taxon>Selenomonadales</taxon>
        <taxon>Selenomonadaceae</taxon>
        <taxon>Selenomonas</taxon>
    </lineage>
</organism>